<gene>
    <name evidence="1" type="ORF">SAMN05421508_12018</name>
</gene>
<sequence>MRMDMGAATAEAVATALQEYGAMSRGGRLADRPPAGLTQAVVARELLAGFVRTESRAYVTLDTRYADAVAHAGLPRPTSLPPVLMTARASLLVWNHRDLPRGALEILPQWDPNAVVASLARLGAFNQACGPEAGGTVRYGLLAILSAGPLDAAPVEELCKGLAGDDVRLHPVPAADWGATGVVVEIPTADAPTPCQEDGVGHA</sequence>
<evidence type="ECO:0000313" key="2">
    <source>
        <dbReference type="Proteomes" id="UP000219621"/>
    </source>
</evidence>
<accession>A0A286H2Q3</accession>
<dbReference type="EMBL" id="OCNJ01000020">
    <property type="protein sequence ID" value="SOE01609.1"/>
    <property type="molecule type" value="Genomic_DNA"/>
</dbReference>
<evidence type="ECO:0000313" key="1">
    <source>
        <dbReference type="EMBL" id="SOE01609.1"/>
    </source>
</evidence>
<organism evidence="1 2">
    <name type="scientific">Caenispirillum bisanense</name>
    <dbReference type="NCBI Taxonomy" id="414052"/>
    <lineage>
        <taxon>Bacteria</taxon>
        <taxon>Pseudomonadati</taxon>
        <taxon>Pseudomonadota</taxon>
        <taxon>Alphaproteobacteria</taxon>
        <taxon>Rhodospirillales</taxon>
        <taxon>Novispirillaceae</taxon>
        <taxon>Caenispirillum</taxon>
    </lineage>
</organism>
<dbReference type="OrthoDB" id="9841224at2"/>
<dbReference type="AlphaFoldDB" id="A0A286H2Q3"/>
<protein>
    <submittedName>
        <fullName evidence="1">Uncharacterized protein</fullName>
    </submittedName>
</protein>
<reference evidence="1 2" key="1">
    <citation type="submission" date="2017-09" db="EMBL/GenBank/DDBJ databases">
        <authorList>
            <person name="Ehlers B."/>
            <person name="Leendertz F.H."/>
        </authorList>
    </citation>
    <scope>NUCLEOTIDE SEQUENCE [LARGE SCALE GENOMIC DNA]</scope>
    <source>
        <strain evidence="1 2">USBA 140</strain>
    </source>
</reference>
<dbReference type="Proteomes" id="UP000219621">
    <property type="component" value="Unassembled WGS sequence"/>
</dbReference>
<keyword evidence="2" id="KW-1185">Reference proteome</keyword>
<name>A0A286H2Q3_9PROT</name>
<proteinExistence type="predicted"/>
<dbReference type="RefSeq" id="WP_097281699.1">
    <property type="nucleotide sequence ID" value="NZ_OCNJ01000020.1"/>
</dbReference>